<sequence length="220" mass="23323">MTNRPISSYLQVYLVMGLDGHGERTALEIAEEALAEGVTMIQLREKNAPLKEILKQGAQLKVLCQQYKVPFIVNDRVDVALLLDADGVHVGQDDLPGKEARQLLGPNKIIGISAGNLSEAEWAMASGADYLGVGPIYSTATKQDAGSAIGTGLIREIRERWAIPIVGIGGIDQSNTSEVILAGADGVAVVSAICSHPDPGYASRALLTIVQDTFSTQSIK</sequence>
<dbReference type="EC" id="2.5.1.3" evidence="9"/>
<dbReference type="PANTHER" id="PTHR20857:SF15">
    <property type="entry name" value="THIAMINE-PHOSPHATE SYNTHASE"/>
    <property type="match status" value="1"/>
</dbReference>
<dbReference type="InterPro" id="IPR013785">
    <property type="entry name" value="Aldolase_TIM"/>
</dbReference>
<dbReference type="PANTHER" id="PTHR20857">
    <property type="entry name" value="THIAMINE-PHOSPHATE PYROPHOSPHORYLASE"/>
    <property type="match status" value="1"/>
</dbReference>
<dbReference type="Pfam" id="PF02581">
    <property type="entry name" value="TMP-TENI"/>
    <property type="match status" value="1"/>
</dbReference>
<comment type="pathway">
    <text evidence="1 9 11">Cofactor biosynthesis; thiamine diphosphate biosynthesis; thiamine phosphate from 4-amino-2-methyl-5-diphosphomethylpyrimidine and 4-methyl-5-(2-phosphoethyl)-thiazole: step 1/1.</text>
</comment>
<comment type="similarity">
    <text evidence="9 10">Belongs to the thiamine-phosphate synthase family.</text>
</comment>
<dbReference type="HAMAP" id="MF_00097">
    <property type="entry name" value="TMP_synthase"/>
    <property type="match status" value="1"/>
</dbReference>
<feature type="binding site" evidence="9">
    <location>
        <position position="94"/>
    </location>
    <ligand>
        <name>Mg(2+)</name>
        <dbReference type="ChEBI" id="CHEBI:18420"/>
    </ligand>
</feature>
<evidence type="ECO:0000256" key="11">
    <source>
        <dbReference type="RuleBase" id="RU004253"/>
    </source>
</evidence>
<name>A0ABX0J3U2_9BACL</name>
<keyword evidence="14" id="KW-1185">Reference proteome</keyword>
<dbReference type="GO" id="GO:0004789">
    <property type="term" value="F:thiamine-phosphate diphosphorylase activity"/>
    <property type="evidence" value="ECO:0007669"/>
    <property type="project" value="UniProtKB-EC"/>
</dbReference>
<comment type="catalytic activity">
    <reaction evidence="8 9 10">
        <text>2-[(2R,5Z)-2-carboxy-4-methylthiazol-5(2H)-ylidene]ethyl phosphate + 4-amino-2-methyl-5-(diphosphooxymethyl)pyrimidine + 2 H(+) = thiamine phosphate + CO2 + diphosphate</text>
        <dbReference type="Rhea" id="RHEA:47844"/>
        <dbReference type="ChEBI" id="CHEBI:15378"/>
        <dbReference type="ChEBI" id="CHEBI:16526"/>
        <dbReference type="ChEBI" id="CHEBI:33019"/>
        <dbReference type="ChEBI" id="CHEBI:37575"/>
        <dbReference type="ChEBI" id="CHEBI:57841"/>
        <dbReference type="ChEBI" id="CHEBI:62899"/>
        <dbReference type="EC" id="2.5.1.3"/>
    </reaction>
</comment>
<organism evidence="13 14">
    <name type="scientific">Paenibacillus agricola</name>
    <dbReference type="NCBI Taxonomy" id="2716264"/>
    <lineage>
        <taxon>Bacteria</taxon>
        <taxon>Bacillati</taxon>
        <taxon>Bacillota</taxon>
        <taxon>Bacilli</taxon>
        <taxon>Bacillales</taxon>
        <taxon>Paenibacillaceae</taxon>
        <taxon>Paenibacillus</taxon>
    </lineage>
</organism>
<evidence type="ECO:0000256" key="8">
    <source>
        <dbReference type="ARBA" id="ARBA00047883"/>
    </source>
</evidence>
<dbReference type="InterPro" id="IPR036206">
    <property type="entry name" value="ThiamineP_synth_sf"/>
</dbReference>
<dbReference type="InterPro" id="IPR022998">
    <property type="entry name" value="ThiamineP_synth_TenI"/>
</dbReference>
<dbReference type="SUPFAM" id="SSF51391">
    <property type="entry name" value="Thiamin phosphate synthase"/>
    <property type="match status" value="1"/>
</dbReference>
<comment type="function">
    <text evidence="9">Condenses 4-methyl-5-(beta-hydroxyethyl)thiazole monophosphate (THZ-P) and 2-methyl-4-amino-5-hydroxymethyl pyrimidine pyrophosphate (HMP-PP) to form thiamine monophosphate (TMP).</text>
</comment>
<evidence type="ECO:0000313" key="14">
    <source>
        <dbReference type="Proteomes" id="UP001165962"/>
    </source>
</evidence>
<protein>
    <recommendedName>
        <fullName evidence="9">Thiamine-phosphate synthase</fullName>
        <shortName evidence="9">TP synthase</shortName>
        <shortName evidence="9">TPS</shortName>
        <ecNumber evidence="9">2.5.1.3</ecNumber>
    </recommendedName>
    <alternativeName>
        <fullName evidence="9">Thiamine-phosphate pyrophosphorylase</fullName>
        <shortName evidence="9">TMP pyrophosphorylase</shortName>
        <shortName evidence="9">TMP-PPase</shortName>
    </alternativeName>
</protein>
<feature type="binding site" evidence="9">
    <location>
        <position position="75"/>
    </location>
    <ligand>
        <name>Mg(2+)</name>
        <dbReference type="ChEBI" id="CHEBI:18420"/>
    </ligand>
</feature>
<feature type="binding site" evidence="9">
    <location>
        <position position="142"/>
    </location>
    <ligand>
        <name>4-amino-2-methyl-5-(diphosphooxymethyl)pyrimidine</name>
        <dbReference type="ChEBI" id="CHEBI:57841"/>
    </ligand>
</feature>
<feature type="binding site" evidence="9">
    <location>
        <position position="113"/>
    </location>
    <ligand>
        <name>4-amino-2-methyl-5-(diphosphooxymethyl)pyrimidine</name>
        <dbReference type="ChEBI" id="CHEBI:57841"/>
    </ligand>
</feature>
<evidence type="ECO:0000256" key="7">
    <source>
        <dbReference type="ARBA" id="ARBA00047851"/>
    </source>
</evidence>
<feature type="binding site" evidence="9">
    <location>
        <position position="170"/>
    </location>
    <ligand>
        <name>2-[(2R,5Z)-2-carboxy-4-methylthiazol-5(2H)-ylidene]ethyl phosphate</name>
        <dbReference type="ChEBI" id="CHEBI:62899"/>
    </ligand>
</feature>
<proteinExistence type="inferred from homology"/>
<dbReference type="InterPro" id="IPR034291">
    <property type="entry name" value="TMP_synthase"/>
</dbReference>
<dbReference type="Proteomes" id="UP001165962">
    <property type="component" value="Unassembled WGS sequence"/>
</dbReference>
<evidence type="ECO:0000313" key="13">
    <source>
        <dbReference type="EMBL" id="NHN28500.1"/>
    </source>
</evidence>
<evidence type="ECO:0000256" key="9">
    <source>
        <dbReference type="HAMAP-Rule" id="MF_00097"/>
    </source>
</evidence>
<dbReference type="CDD" id="cd00564">
    <property type="entry name" value="TMP_TenI"/>
    <property type="match status" value="1"/>
</dbReference>
<evidence type="ECO:0000256" key="2">
    <source>
        <dbReference type="ARBA" id="ARBA00022679"/>
    </source>
</evidence>
<evidence type="ECO:0000256" key="3">
    <source>
        <dbReference type="ARBA" id="ARBA00022723"/>
    </source>
</evidence>
<keyword evidence="4 9" id="KW-0460">Magnesium</keyword>
<evidence type="ECO:0000259" key="12">
    <source>
        <dbReference type="Pfam" id="PF02581"/>
    </source>
</evidence>
<dbReference type="EMBL" id="JAAOIW010000001">
    <property type="protein sequence ID" value="NHN28500.1"/>
    <property type="molecule type" value="Genomic_DNA"/>
</dbReference>
<evidence type="ECO:0000256" key="5">
    <source>
        <dbReference type="ARBA" id="ARBA00022977"/>
    </source>
</evidence>
<keyword evidence="2 9" id="KW-0808">Transferase</keyword>
<keyword evidence="3 9" id="KW-0479">Metal-binding</keyword>
<dbReference type="RefSeq" id="WP_166145116.1">
    <property type="nucleotide sequence ID" value="NZ_JAAOIW010000001.1"/>
</dbReference>
<feature type="binding site" evidence="9">
    <location>
        <begin position="190"/>
        <end position="191"/>
    </location>
    <ligand>
        <name>2-[(2R,5Z)-2-carboxy-4-methylthiazol-5(2H)-ylidene]ethyl phosphate</name>
        <dbReference type="ChEBI" id="CHEBI:62899"/>
    </ligand>
</feature>
<accession>A0ABX0J3U2</accession>
<dbReference type="Gene3D" id="3.20.20.70">
    <property type="entry name" value="Aldolase class I"/>
    <property type="match status" value="1"/>
</dbReference>
<dbReference type="NCBIfam" id="TIGR00693">
    <property type="entry name" value="thiE"/>
    <property type="match status" value="1"/>
</dbReference>
<feature type="binding site" evidence="9">
    <location>
        <begin position="42"/>
        <end position="46"/>
    </location>
    <ligand>
        <name>4-amino-2-methyl-5-(diphosphooxymethyl)pyrimidine</name>
        <dbReference type="ChEBI" id="CHEBI:57841"/>
    </ligand>
</feature>
<reference evidence="13" key="1">
    <citation type="submission" date="2020-03" db="EMBL/GenBank/DDBJ databases">
        <title>Draft sequencing of Paenibacilllus sp. S3N08.</title>
        <authorList>
            <person name="Kim D.-U."/>
        </authorList>
    </citation>
    <scope>NUCLEOTIDE SEQUENCE</scope>
    <source>
        <strain evidence="13">S3N08</strain>
    </source>
</reference>
<comment type="caution">
    <text evidence="13">The sequence shown here is derived from an EMBL/GenBank/DDBJ whole genome shotgun (WGS) entry which is preliminary data.</text>
</comment>
<gene>
    <name evidence="9 13" type="primary">thiE</name>
    <name evidence="13" type="ORF">G9U52_01485</name>
</gene>
<evidence type="ECO:0000256" key="4">
    <source>
        <dbReference type="ARBA" id="ARBA00022842"/>
    </source>
</evidence>
<keyword evidence="5 9" id="KW-0784">Thiamine biosynthesis</keyword>
<comment type="catalytic activity">
    <reaction evidence="6 9 10">
        <text>4-methyl-5-(2-phosphooxyethyl)-thiazole + 4-amino-2-methyl-5-(diphosphooxymethyl)pyrimidine + H(+) = thiamine phosphate + diphosphate</text>
        <dbReference type="Rhea" id="RHEA:22328"/>
        <dbReference type="ChEBI" id="CHEBI:15378"/>
        <dbReference type="ChEBI" id="CHEBI:33019"/>
        <dbReference type="ChEBI" id="CHEBI:37575"/>
        <dbReference type="ChEBI" id="CHEBI:57841"/>
        <dbReference type="ChEBI" id="CHEBI:58296"/>
        <dbReference type="EC" id="2.5.1.3"/>
    </reaction>
</comment>
<feature type="binding site" evidence="9">
    <location>
        <begin position="139"/>
        <end position="141"/>
    </location>
    <ligand>
        <name>2-[(2R,5Z)-2-carboxy-4-methylthiazol-5(2H)-ylidene]ethyl phosphate</name>
        <dbReference type="ChEBI" id="CHEBI:62899"/>
    </ligand>
</feature>
<comment type="catalytic activity">
    <reaction evidence="7 9 10">
        <text>2-(2-carboxy-4-methylthiazol-5-yl)ethyl phosphate + 4-amino-2-methyl-5-(diphosphooxymethyl)pyrimidine + 2 H(+) = thiamine phosphate + CO2 + diphosphate</text>
        <dbReference type="Rhea" id="RHEA:47848"/>
        <dbReference type="ChEBI" id="CHEBI:15378"/>
        <dbReference type="ChEBI" id="CHEBI:16526"/>
        <dbReference type="ChEBI" id="CHEBI:33019"/>
        <dbReference type="ChEBI" id="CHEBI:37575"/>
        <dbReference type="ChEBI" id="CHEBI:57841"/>
        <dbReference type="ChEBI" id="CHEBI:62890"/>
        <dbReference type="EC" id="2.5.1.3"/>
    </reaction>
</comment>
<evidence type="ECO:0000256" key="10">
    <source>
        <dbReference type="RuleBase" id="RU003826"/>
    </source>
</evidence>
<evidence type="ECO:0000256" key="1">
    <source>
        <dbReference type="ARBA" id="ARBA00005165"/>
    </source>
</evidence>
<feature type="domain" description="Thiamine phosphate synthase/TenI" evidence="12">
    <location>
        <begin position="13"/>
        <end position="193"/>
    </location>
</feature>
<comment type="cofactor">
    <cofactor evidence="9">
        <name>Mg(2+)</name>
        <dbReference type="ChEBI" id="CHEBI:18420"/>
    </cofactor>
    <text evidence="9">Binds 1 Mg(2+) ion per subunit.</text>
</comment>
<feature type="binding site" evidence="9">
    <location>
        <position position="74"/>
    </location>
    <ligand>
        <name>4-amino-2-methyl-5-(diphosphooxymethyl)pyrimidine</name>
        <dbReference type="ChEBI" id="CHEBI:57841"/>
    </ligand>
</feature>
<evidence type="ECO:0000256" key="6">
    <source>
        <dbReference type="ARBA" id="ARBA00047334"/>
    </source>
</evidence>